<evidence type="ECO:0000256" key="1">
    <source>
        <dbReference type="ARBA" id="ARBA00023163"/>
    </source>
</evidence>
<keyword evidence="4" id="KW-1185">Reference proteome</keyword>
<dbReference type="InterPro" id="IPR006645">
    <property type="entry name" value="NGN-like_dom"/>
</dbReference>
<dbReference type="GO" id="GO:0006354">
    <property type="term" value="P:DNA-templated transcription elongation"/>
    <property type="evidence" value="ECO:0007669"/>
    <property type="project" value="InterPro"/>
</dbReference>
<sequence length="58" mass="6936">MWYLIRSKLREDKRAVFHLENQHFSVYCSFITKKNGKEEPLFPGYLFLEANNAKSIVQ</sequence>
<evidence type="ECO:0000313" key="4">
    <source>
        <dbReference type="Proteomes" id="UP000569732"/>
    </source>
</evidence>
<evidence type="ECO:0000259" key="2">
    <source>
        <dbReference type="Pfam" id="PF02357"/>
    </source>
</evidence>
<dbReference type="RefSeq" id="WP_180569625.1">
    <property type="nucleotide sequence ID" value="NZ_JACCKB010000027.1"/>
</dbReference>
<reference evidence="3 4" key="1">
    <citation type="submission" date="2020-07" db="EMBL/GenBank/DDBJ databases">
        <title>Endozoicomonas sp. nov., isolated from sediment.</title>
        <authorList>
            <person name="Gu T."/>
        </authorList>
    </citation>
    <scope>NUCLEOTIDE SEQUENCE [LARGE SCALE GENOMIC DNA]</scope>
    <source>
        <strain evidence="3 4">SM1973</strain>
    </source>
</reference>
<feature type="domain" description="NusG-like N-terminal" evidence="2">
    <location>
        <begin position="2"/>
        <end position="51"/>
    </location>
</feature>
<dbReference type="SUPFAM" id="SSF82679">
    <property type="entry name" value="N-utilization substance G protein NusG, N-terminal domain"/>
    <property type="match status" value="1"/>
</dbReference>
<keyword evidence="1" id="KW-0804">Transcription</keyword>
<evidence type="ECO:0000313" key="3">
    <source>
        <dbReference type="EMBL" id="NYZ67606.1"/>
    </source>
</evidence>
<dbReference type="Pfam" id="PF02357">
    <property type="entry name" value="NusG"/>
    <property type="match status" value="1"/>
</dbReference>
<accession>A0A853IIY9</accession>
<organism evidence="3 4">
    <name type="scientific">Spartinivicinus marinus</name>
    <dbReference type="NCBI Taxonomy" id="2994442"/>
    <lineage>
        <taxon>Bacteria</taxon>
        <taxon>Pseudomonadati</taxon>
        <taxon>Pseudomonadota</taxon>
        <taxon>Gammaproteobacteria</taxon>
        <taxon>Oceanospirillales</taxon>
        <taxon>Zooshikellaceae</taxon>
        <taxon>Spartinivicinus</taxon>
    </lineage>
</organism>
<dbReference type="InterPro" id="IPR036735">
    <property type="entry name" value="NGN_dom_sf"/>
</dbReference>
<protein>
    <recommendedName>
        <fullName evidence="2">NusG-like N-terminal domain-containing protein</fullName>
    </recommendedName>
</protein>
<dbReference type="Proteomes" id="UP000569732">
    <property type="component" value="Unassembled WGS sequence"/>
</dbReference>
<dbReference type="AlphaFoldDB" id="A0A853IIY9"/>
<gene>
    <name evidence="3" type="ORF">H0A36_16460</name>
</gene>
<proteinExistence type="predicted"/>
<comment type="caution">
    <text evidence="3">The sequence shown here is derived from an EMBL/GenBank/DDBJ whole genome shotgun (WGS) entry which is preliminary data.</text>
</comment>
<dbReference type="EMBL" id="JACCKB010000027">
    <property type="protein sequence ID" value="NYZ67606.1"/>
    <property type="molecule type" value="Genomic_DNA"/>
</dbReference>
<name>A0A853IIY9_9GAMM</name>
<dbReference type="Gene3D" id="3.30.70.940">
    <property type="entry name" value="NusG, N-terminal domain"/>
    <property type="match status" value="1"/>
</dbReference>